<reference evidence="2 3" key="1">
    <citation type="journal article" date="2016" name="Front. Microbiol.">
        <title>Genome Sequence of the Piezophilic, Mesophilic Sulfate-Reducing Bacterium Desulfovibrio indicus J2T.</title>
        <authorList>
            <person name="Cao J."/>
            <person name="Maignien L."/>
            <person name="Shao Z."/>
            <person name="Alain K."/>
            <person name="Jebbar M."/>
        </authorList>
    </citation>
    <scope>NUCLEOTIDE SEQUENCE [LARGE SCALE GENOMIC DNA]</scope>
    <source>
        <strain evidence="2 3">J2</strain>
    </source>
</reference>
<proteinExistence type="predicted"/>
<gene>
    <name evidence="2" type="ORF">AWY79_12600</name>
</gene>
<protein>
    <submittedName>
        <fullName evidence="2">Uncharacterized protein</fullName>
    </submittedName>
</protein>
<organism evidence="2 3">
    <name type="scientific">Pseudodesulfovibrio indicus</name>
    <dbReference type="NCBI Taxonomy" id="1716143"/>
    <lineage>
        <taxon>Bacteria</taxon>
        <taxon>Pseudomonadati</taxon>
        <taxon>Thermodesulfobacteriota</taxon>
        <taxon>Desulfovibrionia</taxon>
        <taxon>Desulfovibrionales</taxon>
        <taxon>Desulfovibrionaceae</taxon>
    </lineage>
</organism>
<sequence length="61" mass="6565">MAKKAGEAGRAGSGRDGMATLSKDSERLDILIDKKGQGCQILKLSARCQFYLFDSLKTGMP</sequence>
<keyword evidence="3" id="KW-1185">Reference proteome</keyword>
<dbReference type="Proteomes" id="UP000055611">
    <property type="component" value="Chromosome"/>
</dbReference>
<evidence type="ECO:0000256" key="1">
    <source>
        <dbReference type="SAM" id="MobiDB-lite"/>
    </source>
</evidence>
<name>A0ABN4M0N3_9BACT</name>
<accession>A0ABN4M0N3</accession>
<feature type="region of interest" description="Disordered" evidence="1">
    <location>
        <begin position="1"/>
        <end position="20"/>
    </location>
</feature>
<evidence type="ECO:0000313" key="2">
    <source>
        <dbReference type="EMBL" id="AMK11893.1"/>
    </source>
</evidence>
<evidence type="ECO:0000313" key="3">
    <source>
        <dbReference type="Proteomes" id="UP000055611"/>
    </source>
</evidence>
<dbReference type="EMBL" id="CP014206">
    <property type="protein sequence ID" value="AMK11893.1"/>
    <property type="molecule type" value="Genomic_DNA"/>
</dbReference>